<dbReference type="PANTHER" id="PTHR37507:SF2">
    <property type="entry name" value="SPORULATION PROTEIN YDCC"/>
    <property type="match status" value="1"/>
</dbReference>
<reference evidence="3" key="1">
    <citation type="submission" date="2021-01" db="EMBL/GenBank/DDBJ databases">
        <title>Whole genome shotgun sequence of Planosporangium mesophilum NBRC 109066.</title>
        <authorList>
            <person name="Komaki H."/>
            <person name="Tamura T."/>
        </authorList>
    </citation>
    <scope>NUCLEOTIDE SEQUENCE</scope>
    <source>
        <strain evidence="3">NBRC 109066</strain>
    </source>
</reference>
<feature type="region of interest" description="Disordered" evidence="1">
    <location>
        <begin position="137"/>
        <end position="160"/>
    </location>
</feature>
<evidence type="ECO:0000256" key="1">
    <source>
        <dbReference type="SAM" id="MobiDB-lite"/>
    </source>
</evidence>
<evidence type="ECO:0000313" key="4">
    <source>
        <dbReference type="Proteomes" id="UP000599074"/>
    </source>
</evidence>
<dbReference type="Proteomes" id="UP000599074">
    <property type="component" value="Unassembled WGS sequence"/>
</dbReference>
<accession>A0A8J3TD99</accession>
<proteinExistence type="predicted"/>
<evidence type="ECO:0000259" key="2">
    <source>
        <dbReference type="Pfam" id="PF03888"/>
    </source>
</evidence>
<dbReference type="InterPro" id="IPR033434">
    <property type="entry name" value="MucB/RseB_N"/>
</dbReference>
<dbReference type="InterPro" id="IPR052944">
    <property type="entry name" value="Sporulation_related"/>
</dbReference>
<dbReference type="RefSeq" id="WP_168116626.1">
    <property type="nucleotide sequence ID" value="NZ_BOON01000035.1"/>
</dbReference>
<gene>
    <name evidence="3" type="ORF">Pme01_39100</name>
</gene>
<organism evidence="3 4">
    <name type="scientific">Planosporangium mesophilum</name>
    <dbReference type="NCBI Taxonomy" id="689768"/>
    <lineage>
        <taxon>Bacteria</taxon>
        <taxon>Bacillati</taxon>
        <taxon>Actinomycetota</taxon>
        <taxon>Actinomycetes</taxon>
        <taxon>Micromonosporales</taxon>
        <taxon>Micromonosporaceae</taxon>
        <taxon>Planosporangium</taxon>
    </lineage>
</organism>
<dbReference type="PANTHER" id="PTHR37507">
    <property type="entry name" value="SPORULATION PROTEIN YDCC"/>
    <property type="match status" value="1"/>
</dbReference>
<sequence>MSIVTSRPALRWAVPVAVLLAVVGGGAAARTLTASADPSLPARTAAQLLADLQTARLDGVSGTVVQQADLGLPPLPGLGQGSSDLQSLVSGSHTMRVWYAGPDKARLALLGTLGETDVIRDGRDVWTWDSQQNTATHSVLPAADPSAQKPPVSPDGLPKTPQEAANAALAAIDPSTEVRTSGSARVAGRPAYELTLTPRDTTSLVGRVSLAIDAERRVPLRVQVYPAGSDSTAIEVRFTQVSFARPDPAQFRFAPPPGARVREQAAARTDRPAPAELPEPTVVGKGWTSVVMAKLPAQSPSSSDGTGFSVDRLPAVSGAWGSGHLVTSKLFSVLITDDGRVLAGAVRPERLYEAAATH</sequence>
<dbReference type="AlphaFoldDB" id="A0A8J3TD99"/>
<dbReference type="SUPFAM" id="SSF89392">
    <property type="entry name" value="Prokaryotic lipoproteins and lipoprotein localization factors"/>
    <property type="match status" value="1"/>
</dbReference>
<feature type="domain" description="MucB/RseB N-terminal" evidence="2">
    <location>
        <begin position="93"/>
        <end position="245"/>
    </location>
</feature>
<keyword evidence="4" id="KW-1185">Reference proteome</keyword>
<name>A0A8J3TD99_9ACTN</name>
<dbReference type="InterPro" id="IPR029046">
    <property type="entry name" value="LolA/LolB/LppX"/>
</dbReference>
<evidence type="ECO:0000313" key="3">
    <source>
        <dbReference type="EMBL" id="GII24313.1"/>
    </source>
</evidence>
<dbReference type="Pfam" id="PF03888">
    <property type="entry name" value="MucB_RseB"/>
    <property type="match status" value="1"/>
</dbReference>
<dbReference type="EMBL" id="BOON01000035">
    <property type="protein sequence ID" value="GII24313.1"/>
    <property type="molecule type" value="Genomic_DNA"/>
</dbReference>
<dbReference type="Gene3D" id="2.50.20.10">
    <property type="entry name" value="Lipoprotein localisation LolA/LolB/LppX"/>
    <property type="match status" value="1"/>
</dbReference>
<protein>
    <recommendedName>
        <fullName evidence="2">MucB/RseB N-terminal domain-containing protein</fullName>
    </recommendedName>
</protein>
<comment type="caution">
    <text evidence="3">The sequence shown here is derived from an EMBL/GenBank/DDBJ whole genome shotgun (WGS) entry which is preliminary data.</text>
</comment>